<comment type="caution">
    <text evidence="2">The sequence shown here is derived from an EMBL/GenBank/DDBJ whole genome shotgun (WGS) entry which is preliminary data.</text>
</comment>
<keyword evidence="3" id="KW-1185">Reference proteome</keyword>
<proteinExistence type="predicted"/>
<name>A0AAD6U331_9AGAR</name>
<gene>
    <name evidence="2" type="ORF">B0H15DRAFT_843580</name>
</gene>
<evidence type="ECO:0000256" key="1">
    <source>
        <dbReference type="SAM" id="MobiDB-lite"/>
    </source>
</evidence>
<organism evidence="2 3">
    <name type="scientific">Mycena belliarum</name>
    <dbReference type="NCBI Taxonomy" id="1033014"/>
    <lineage>
        <taxon>Eukaryota</taxon>
        <taxon>Fungi</taxon>
        <taxon>Dikarya</taxon>
        <taxon>Basidiomycota</taxon>
        <taxon>Agaricomycotina</taxon>
        <taxon>Agaricomycetes</taxon>
        <taxon>Agaricomycetidae</taxon>
        <taxon>Agaricales</taxon>
        <taxon>Marasmiineae</taxon>
        <taxon>Mycenaceae</taxon>
        <taxon>Mycena</taxon>
    </lineage>
</organism>
<evidence type="ECO:0000313" key="2">
    <source>
        <dbReference type="EMBL" id="KAJ7087335.1"/>
    </source>
</evidence>
<accession>A0AAD6U331</accession>
<feature type="region of interest" description="Disordered" evidence="1">
    <location>
        <begin position="1"/>
        <end position="20"/>
    </location>
</feature>
<dbReference type="Proteomes" id="UP001222325">
    <property type="component" value="Unassembled WGS sequence"/>
</dbReference>
<sequence>MAPGDLGALAQVSPRMQEGPPRSNGLFFSINAGATGLEGHNFPSSSSSASRPAPFYDFSTTRLTHEPPNTPPFITTMMTYARLLVFVALPLLRVAASPVFFLNGNANAAATVTITITPACSPSASTLGLSSTFPSAAAAISAPVISAVSAANRLASFGASAAVFGASATSSMVASPALSLAGVAASPVVPIVSAVASSVPSLVATSPSGLASSAISSGIAASPASASVAGIGASPAEASAAAAVPAVVASINNLNTILTSVASNDVSARVSLQVTLGQLAPIVNSLVDELSGVSSTTTTPSQARIETVNSAISSLQTVVTRLNTSTNPIPAQIVAAIRPLVAAFQVSANVVGPSASVLAMGIASL</sequence>
<reference evidence="2" key="1">
    <citation type="submission" date="2023-03" db="EMBL/GenBank/DDBJ databases">
        <title>Massive genome expansion in bonnet fungi (Mycena s.s.) driven by repeated elements and novel gene families across ecological guilds.</title>
        <authorList>
            <consortium name="Lawrence Berkeley National Laboratory"/>
            <person name="Harder C.B."/>
            <person name="Miyauchi S."/>
            <person name="Viragh M."/>
            <person name="Kuo A."/>
            <person name="Thoen E."/>
            <person name="Andreopoulos B."/>
            <person name="Lu D."/>
            <person name="Skrede I."/>
            <person name="Drula E."/>
            <person name="Henrissat B."/>
            <person name="Morin E."/>
            <person name="Kohler A."/>
            <person name="Barry K."/>
            <person name="LaButti K."/>
            <person name="Morin E."/>
            <person name="Salamov A."/>
            <person name="Lipzen A."/>
            <person name="Mereny Z."/>
            <person name="Hegedus B."/>
            <person name="Baldrian P."/>
            <person name="Stursova M."/>
            <person name="Weitz H."/>
            <person name="Taylor A."/>
            <person name="Grigoriev I.V."/>
            <person name="Nagy L.G."/>
            <person name="Martin F."/>
            <person name="Kauserud H."/>
        </authorList>
    </citation>
    <scope>NUCLEOTIDE SEQUENCE</scope>
    <source>
        <strain evidence="2">CBHHK173m</strain>
    </source>
</reference>
<protein>
    <submittedName>
        <fullName evidence="2">Uncharacterized protein</fullName>
    </submittedName>
</protein>
<evidence type="ECO:0000313" key="3">
    <source>
        <dbReference type="Proteomes" id="UP001222325"/>
    </source>
</evidence>
<dbReference type="AlphaFoldDB" id="A0AAD6U331"/>
<dbReference type="EMBL" id="JARJCN010000029">
    <property type="protein sequence ID" value="KAJ7087335.1"/>
    <property type="molecule type" value="Genomic_DNA"/>
</dbReference>